<sequence length="163" mass="18877">MPPLPVIRPSRIEELDRLMEILAQAVRFMRSQGNMTQWAGNYPNRDILYEDIRQGRSFVALLDDRIVATFCFTEGPDPTYAVIEQGSWLHEEPYHVIHRMACIERNRGIASACMAWCLARARHVRVDTHRDNRPMQQLLAKFGFSPRGIIHIADGSERIAFER</sequence>
<accession>A0A9D2DCU0</accession>
<dbReference type="SUPFAM" id="SSF55729">
    <property type="entry name" value="Acyl-CoA N-acyltransferases (Nat)"/>
    <property type="match status" value="1"/>
</dbReference>
<dbReference type="Pfam" id="PF00583">
    <property type="entry name" value="Acetyltransf_1"/>
    <property type="match status" value="1"/>
</dbReference>
<reference evidence="2" key="2">
    <citation type="submission" date="2021-04" db="EMBL/GenBank/DDBJ databases">
        <authorList>
            <person name="Gilroy R."/>
        </authorList>
    </citation>
    <scope>NUCLEOTIDE SEQUENCE</scope>
    <source>
        <strain evidence="2">ChiHjej11B10-19426</strain>
    </source>
</reference>
<proteinExistence type="predicted"/>
<dbReference type="InterPro" id="IPR000182">
    <property type="entry name" value="GNAT_dom"/>
</dbReference>
<evidence type="ECO:0000259" key="1">
    <source>
        <dbReference type="PROSITE" id="PS51186"/>
    </source>
</evidence>
<reference evidence="2" key="1">
    <citation type="journal article" date="2021" name="PeerJ">
        <title>Extensive microbial diversity within the chicken gut microbiome revealed by metagenomics and culture.</title>
        <authorList>
            <person name="Gilroy R."/>
            <person name="Ravi A."/>
            <person name="Getino M."/>
            <person name="Pursley I."/>
            <person name="Horton D.L."/>
            <person name="Alikhan N.F."/>
            <person name="Baker D."/>
            <person name="Gharbi K."/>
            <person name="Hall N."/>
            <person name="Watson M."/>
            <person name="Adriaenssens E.M."/>
            <person name="Foster-Nyarko E."/>
            <person name="Jarju S."/>
            <person name="Secka A."/>
            <person name="Antonio M."/>
            <person name="Oren A."/>
            <person name="Chaudhuri R.R."/>
            <person name="La Ragione R."/>
            <person name="Hildebrand F."/>
            <person name="Pallen M.J."/>
        </authorList>
    </citation>
    <scope>NUCLEOTIDE SEQUENCE</scope>
    <source>
        <strain evidence="2">ChiHjej11B10-19426</strain>
    </source>
</reference>
<dbReference type="Gene3D" id="3.40.630.30">
    <property type="match status" value="1"/>
</dbReference>
<organism evidence="2 3">
    <name type="scientific">Candidatus Tidjanibacter faecipullorum</name>
    <dbReference type="NCBI Taxonomy" id="2838766"/>
    <lineage>
        <taxon>Bacteria</taxon>
        <taxon>Pseudomonadati</taxon>
        <taxon>Bacteroidota</taxon>
        <taxon>Bacteroidia</taxon>
        <taxon>Bacteroidales</taxon>
        <taxon>Rikenellaceae</taxon>
        <taxon>Tidjanibacter</taxon>
    </lineage>
</organism>
<feature type="domain" description="N-acetyltransferase" evidence="1">
    <location>
        <begin position="5"/>
        <end position="163"/>
    </location>
</feature>
<name>A0A9D2DCU0_9BACT</name>
<dbReference type="EMBL" id="DXCC01000004">
    <property type="protein sequence ID" value="HIZ14632.1"/>
    <property type="molecule type" value="Genomic_DNA"/>
</dbReference>
<dbReference type="InterPro" id="IPR016181">
    <property type="entry name" value="Acyl_CoA_acyltransferase"/>
</dbReference>
<dbReference type="GO" id="GO:0016747">
    <property type="term" value="F:acyltransferase activity, transferring groups other than amino-acyl groups"/>
    <property type="evidence" value="ECO:0007669"/>
    <property type="project" value="InterPro"/>
</dbReference>
<comment type="caution">
    <text evidence="2">The sequence shown here is derived from an EMBL/GenBank/DDBJ whole genome shotgun (WGS) entry which is preliminary data.</text>
</comment>
<dbReference type="Proteomes" id="UP000824014">
    <property type="component" value="Unassembled WGS sequence"/>
</dbReference>
<protein>
    <submittedName>
        <fullName evidence="2">GNAT family N-acetyltransferase</fullName>
    </submittedName>
</protein>
<gene>
    <name evidence="2" type="ORF">H9816_01775</name>
</gene>
<dbReference type="AlphaFoldDB" id="A0A9D2DCU0"/>
<dbReference type="PROSITE" id="PS51186">
    <property type="entry name" value="GNAT"/>
    <property type="match status" value="1"/>
</dbReference>
<evidence type="ECO:0000313" key="3">
    <source>
        <dbReference type="Proteomes" id="UP000824014"/>
    </source>
</evidence>
<evidence type="ECO:0000313" key="2">
    <source>
        <dbReference type="EMBL" id="HIZ14632.1"/>
    </source>
</evidence>